<organism evidence="2 3">
    <name type="scientific">Aspergillus taichungensis</name>
    <dbReference type="NCBI Taxonomy" id="482145"/>
    <lineage>
        <taxon>Eukaryota</taxon>
        <taxon>Fungi</taxon>
        <taxon>Dikarya</taxon>
        <taxon>Ascomycota</taxon>
        <taxon>Pezizomycotina</taxon>
        <taxon>Eurotiomycetes</taxon>
        <taxon>Eurotiomycetidae</taxon>
        <taxon>Eurotiales</taxon>
        <taxon>Aspergillaceae</taxon>
        <taxon>Aspergillus</taxon>
        <taxon>Aspergillus subgen. Circumdati</taxon>
    </lineage>
</organism>
<gene>
    <name evidence="2" type="ORF">BDW42DRAFT_179047</name>
</gene>
<dbReference type="Pfam" id="PF03417">
    <property type="entry name" value="AAT"/>
    <property type="match status" value="1"/>
</dbReference>
<keyword evidence="3" id="KW-1185">Reference proteome</keyword>
<dbReference type="InterPro" id="IPR047794">
    <property type="entry name" value="C45_proenzyme-like"/>
</dbReference>
<dbReference type="EMBL" id="KZ559622">
    <property type="protein sequence ID" value="PLN76283.1"/>
    <property type="molecule type" value="Genomic_DNA"/>
</dbReference>
<dbReference type="Gene3D" id="3.60.60.10">
    <property type="entry name" value="Penicillin V Acylase, Chain A"/>
    <property type="match status" value="1"/>
</dbReference>
<dbReference type="NCBIfam" id="NF040521">
    <property type="entry name" value="C45_proenzyme"/>
    <property type="match status" value="1"/>
</dbReference>
<accession>A0A2J5HH34</accession>
<proteinExistence type="predicted"/>
<dbReference type="GO" id="GO:0016746">
    <property type="term" value="F:acyltransferase activity"/>
    <property type="evidence" value="ECO:0007669"/>
    <property type="project" value="UniProtKB-KW"/>
</dbReference>
<dbReference type="InterPro" id="IPR005079">
    <property type="entry name" value="Peptidase_C45_hydrolase"/>
</dbReference>
<name>A0A2J5HH34_9EURO</name>
<dbReference type="Gene3D" id="1.10.10.2120">
    <property type="match status" value="1"/>
</dbReference>
<dbReference type="PANTHER" id="PTHR34180">
    <property type="entry name" value="PEPTIDASE C45"/>
    <property type="match status" value="1"/>
</dbReference>
<keyword evidence="2" id="KW-0808">Transferase</keyword>
<dbReference type="PANTHER" id="PTHR34180:SF1">
    <property type="entry name" value="BETA-ALANYL-DOPAMINE_CARCININE HYDROLASE"/>
    <property type="match status" value="1"/>
</dbReference>
<feature type="domain" description="Peptidase C45 hydrolase" evidence="1">
    <location>
        <begin position="116"/>
        <end position="286"/>
    </location>
</feature>
<evidence type="ECO:0000313" key="2">
    <source>
        <dbReference type="EMBL" id="PLN76283.1"/>
    </source>
</evidence>
<dbReference type="OrthoDB" id="189997at2759"/>
<dbReference type="Proteomes" id="UP000235023">
    <property type="component" value="Unassembled WGS sequence"/>
</dbReference>
<keyword evidence="2" id="KW-0012">Acyltransferase</keyword>
<dbReference type="AlphaFoldDB" id="A0A2J5HH34"/>
<dbReference type="InterPro" id="IPR047801">
    <property type="entry name" value="Peptidase_C45"/>
</dbReference>
<evidence type="ECO:0000259" key="1">
    <source>
        <dbReference type="Pfam" id="PF03417"/>
    </source>
</evidence>
<sequence>MASKVNIPPKLVLKGAPKEIGLEHGRQLQHQIRSQLEIYKEMFEYTSKMNWSQVHELAEEFRATLEQNTPDIHAEMLGIAEGAGVEMLDIVALNCRSEISLGHFSDGCTSLSWKKGERGRVLSQNWDWTTKVGKNLAIVQIEQSDKPTIYMVTEAGIVGKIGFNSAGVGVCLNAIKAPVCVSSKVPIHVALRLCLESVSVDTALERLNSLGGAASSQHILLADSSKALGLELSPNGDVYLHEDANGMVIHTNHFIENKSVQEPPWLPSSPVRLKRCRELSRELLEKGVAGDKITPALLREKIYADRYNAPEAICCSKILSRHPIRQTSTLFNIVMNLEPGKLRAEVVFGRPGYEEESAVVKLPMTTEKRRLSWLLRLFGL</sequence>
<protein>
    <submittedName>
        <fullName evidence="2">Putative acyl-CoA:6-aminopenicillanic-acid-acyltransferase</fullName>
    </submittedName>
</protein>
<evidence type="ECO:0000313" key="3">
    <source>
        <dbReference type="Proteomes" id="UP000235023"/>
    </source>
</evidence>
<reference evidence="3" key="1">
    <citation type="submission" date="2017-12" db="EMBL/GenBank/DDBJ databases">
        <authorList>
            <consortium name="DOE Joint Genome Institute"/>
            <person name="Mondo S.J."/>
            <person name="Kjaerbolling I."/>
            <person name="Vesth T.C."/>
            <person name="Frisvad J.C."/>
            <person name="Nybo J.L."/>
            <person name="Theobald S."/>
            <person name="Kuo A."/>
            <person name="Bowyer P."/>
            <person name="Matsuda Y."/>
            <person name="Lyhne E.K."/>
            <person name="Kogle M.E."/>
            <person name="Clum A."/>
            <person name="Lipzen A."/>
            <person name="Salamov A."/>
            <person name="Ngan C.Y."/>
            <person name="Daum C."/>
            <person name="Chiniquy J."/>
            <person name="Barry K."/>
            <person name="LaButti K."/>
            <person name="Haridas S."/>
            <person name="Simmons B.A."/>
            <person name="Magnuson J.K."/>
            <person name="Mortensen U.H."/>
            <person name="Larsen T.O."/>
            <person name="Grigoriev I.V."/>
            <person name="Baker S.E."/>
            <person name="Andersen M.R."/>
            <person name="Nordberg H.P."/>
            <person name="Cantor M.N."/>
            <person name="Hua S.X."/>
        </authorList>
    </citation>
    <scope>NUCLEOTIDE SEQUENCE [LARGE SCALE GENOMIC DNA]</scope>
    <source>
        <strain evidence="3">IBT 19404</strain>
    </source>
</reference>